<accession>A0A6N4VBN6</accession>
<evidence type="ECO:0000256" key="2">
    <source>
        <dbReference type="ARBA" id="ARBA00022801"/>
    </source>
</evidence>
<organism evidence="4 5">
    <name type="scientific">Mycolicibacterium poriferae</name>
    <dbReference type="NCBI Taxonomy" id="39694"/>
    <lineage>
        <taxon>Bacteria</taxon>
        <taxon>Bacillati</taxon>
        <taxon>Actinomycetota</taxon>
        <taxon>Actinomycetes</taxon>
        <taxon>Mycobacteriales</taxon>
        <taxon>Mycobacteriaceae</taxon>
        <taxon>Mycolicibacterium</taxon>
    </lineage>
</organism>
<evidence type="ECO:0000313" key="4">
    <source>
        <dbReference type="EMBL" id="BBX51468.1"/>
    </source>
</evidence>
<sequence>MTQTSIAPTQRPKIRTVDVVANRVAGVTLRALPHIPDRIKRLLMGGRSITLDGNTLDVTLQLMLAGQKTLGLDGLVGDDDHVTARAQLELLAASFAERIPVTAVTDIEVDGAAGPIRARHYRPAESGAPLLVFFHGGGHVMGSLDTHDDLCREICRAGGLHVVSVDYRLAPEHPAPAGAEDAYAAYLWAREHAAELGADPHRVAVGGDSAGANLAALASLRARDEGASPPSLQVLLYPVTDYESQTRSKTLFARGFFLTRRDIAWFKERFLGGSRFDATAPEVSPLLVDDLSGLAPALVVTAGFDPLRDEGRQYADAMRAAGTVVDYREYGPVVHGFANFFTLGGASATATSEVISAIRAHLTRAR</sequence>
<dbReference type="AlphaFoldDB" id="A0A6N4VBN6"/>
<dbReference type="InterPro" id="IPR029058">
    <property type="entry name" value="AB_hydrolase_fold"/>
</dbReference>
<evidence type="ECO:0000259" key="3">
    <source>
        <dbReference type="Pfam" id="PF07859"/>
    </source>
</evidence>
<name>A0A6N4VBN6_9MYCO</name>
<evidence type="ECO:0000256" key="1">
    <source>
        <dbReference type="ARBA" id="ARBA00010515"/>
    </source>
</evidence>
<dbReference type="SUPFAM" id="SSF53474">
    <property type="entry name" value="alpha/beta-Hydrolases"/>
    <property type="match status" value="1"/>
</dbReference>
<dbReference type="KEGG" id="mpof:MPOR_24940"/>
<keyword evidence="2" id="KW-0378">Hydrolase</keyword>
<dbReference type="EMBL" id="AP022570">
    <property type="protein sequence ID" value="BBX51468.1"/>
    <property type="molecule type" value="Genomic_DNA"/>
</dbReference>
<reference evidence="4 5" key="1">
    <citation type="journal article" date="2019" name="Emerg. Microbes Infect.">
        <title>Comprehensive subspecies identification of 175 nontuberculous mycobacteria species based on 7547 genomic profiles.</title>
        <authorList>
            <person name="Matsumoto Y."/>
            <person name="Kinjo T."/>
            <person name="Motooka D."/>
            <person name="Nabeya D."/>
            <person name="Jung N."/>
            <person name="Uechi K."/>
            <person name="Horii T."/>
            <person name="Iida T."/>
            <person name="Fujita J."/>
            <person name="Nakamura S."/>
        </authorList>
    </citation>
    <scope>NUCLEOTIDE SEQUENCE [LARGE SCALE GENOMIC DNA]</scope>
    <source>
        <strain evidence="4 5">JCM 12603</strain>
    </source>
</reference>
<comment type="similarity">
    <text evidence="1">Belongs to the 'GDXG' lipolytic enzyme family.</text>
</comment>
<dbReference type="InterPro" id="IPR050300">
    <property type="entry name" value="GDXG_lipolytic_enzyme"/>
</dbReference>
<protein>
    <submittedName>
        <fullName evidence="4">Lipase</fullName>
    </submittedName>
</protein>
<dbReference type="PANTHER" id="PTHR48081:SF8">
    <property type="entry name" value="ALPHA_BETA HYDROLASE FOLD-3 DOMAIN-CONTAINING PROTEIN-RELATED"/>
    <property type="match status" value="1"/>
</dbReference>
<dbReference type="PANTHER" id="PTHR48081">
    <property type="entry name" value="AB HYDROLASE SUPERFAMILY PROTEIN C4A8.06C"/>
    <property type="match status" value="1"/>
</dbReference>
<gene>
    <name evidence="4" type="primary">lipN</name>
    <name evidence="4" type="ORF">MPOR_24940</name>
</gene>
<proteinExistence type="inferred from homology"/>
<dbReference type="GO" id="GO:0016787">
    <property type="term" value="F:hydrolase activity"/>
    <property type="evidence" value="ECO:0007669"/>
    <property type="project" value="UniProtKB-KW"/>
</dbReference>
<dbReference type="Proteomes" id="UP000466785">
    <property type="component" value="Chromosome"/>
</dbReference>
<keyword evidence="5" id="KW-1185">Reference proteome</keyword>
<feature type="domain" description="Alpha/beta hydrolase fold-3" evidence="3">
    <location>
        <begin position="131"/>
        <end position="338"/>
    </location>
</feature>
<dbReference type="Pfam" id="PF07859">
    <property type="entry name" value="Abhydrolase_3"/>
    <property type="match status" value="1"/>
</dbReference>
<dbReference type="RefSeq" id="WP_163674044.1">
    <property type="nucleotide sequence ID" value="NZ_AP022570.1"/>
</dbReference>
<dbReference type="FunFam" id="3.40.50.1820:FF:000089">
    <property type="entry name" value="Alpha/beta hydrolase"/>
    <property type="match status" value="1"/>
</dbReference>
<evidence type="ECO:0000313" key="5">
    <source>
        <dbReference type="Proteomes" id="UP000466785"/>
    </source>
</evidence>
<dbReference type="Gene3D" id="3.40.50.1820">
    <property type="entry name" value="alpha/beta hydrolase"/>
    <property type="match status" value="1"/>
</dbReference>
<dbReference type="InterPro" id="IPR013094">
    <property type="entry name" value="AB_hydrolase_3"/>
</dbReference>